<name>A0A512NDB6_9HYPH</name>
<dbReference type="EMBL" id="BKAJ01000072">
    <property type="protein sequence ID" value="GEP56925.1"/>
    <property type="molecule type" value="Genomic_DNA"/>
</dbReference>
<sequence>MRGSVGITLLVATLFAFGSASADTRSACITACDATAQACIRTAHDTYEACIPTARRECAPKPPSEQSACLTTAARACRSTHSDQTDPCLTTFKTCHAACGPRPANQFEFWCRLNADTPGGSGKTYKDAFCAGTPGRPPLDQHAQCMALFTPSNQAVGFSLDCDPL</sequence>
<evidence type="ECO:0000313" key="2">
    <source>
        <dbReference type="EMBL" id="GEP56925.1"/>
    </source>
</evidence>
<protein>
    <submittedName>
        <fullName evidence="2">Uncharacterized protein</fullName>
    </submittedName>
</protein>
<feature type="signal peptide" evidence="1">
    <location>
        <begin position="1"/>
        <end position="22"/>
    </location>
</feature>
<keyword evidence="3" id="KW-1185">Reference proteome</keyword>
<dbReference type="RefSeq" id="WP_170303217.1">
    <property type="nucleotide sequence ID" value="NZ_BKAJ01000072.1"/>
</dbReference>
<proteinExistence type="predicted"/>
<evidence type="ECO:0000313" key="3">
    <source>
        <dbReference type="Proteomes" id="UP000321058"/>
    </source>
</evidence>
<feature type="chain" id="PRO_5021815327" evidence="1">
    <location>
        <begin position="23"/>
        <end position="165"/>
    </location>
</feature>
<dbReference type="Proteomes" id="UP000321058">
    <property type="component" value="Unassembled WGS sequence"/>
</dbReference>
<keyword evidence="1" id="KW-0732">Signal</keyword>
<gene>
    <name evidence="2" type="ORF">RSO01_40910</name>
</gene>
<dbReference type="AlphaFoldDB" id="A0A512NDB6"/>
<comment type="caution">
    <text evidence="2">The sequence shown here is derived from an EMBL/GenBank/DDBJ whole genome shotgun (WGS) entry which is preliminary data.</text>
</comment>
<organism evidence="2 3">
    <name type="scientific">Reyranella soli</name>
    <dbReference type="NCBI Taxonomy" id="1230389"/>
    <lineage>
        <taxon>Bacteria</taxon>
        <taxon>Pseudomonadati</taxon>
        <taxon>Pseudomonadota</taxon>
        <taxon>Alphaproteobacteria</taxon>
        <taxon>Hyphomicrobiales</taxon>
        <taxon>Reyranellaceae</taxon>
        <taxon>Reyranella</taxon>
    </lineage>
</organism>
<reference evidence="2 3" key="1">
    <citation type="submission" date="2019-07" db="EMBL/GenBank/DDBJ databases">
        <title>Whole genome shotgun sequence of Reyranella soli NBRC 108950.</title>
        <authorList>
            <person name="Hosoyama A."/>
            <person name="Uohara A."/>
            <person name="Ohji S."/>
            <person name="Ichikawa N."/>
        </authorList>
    </citation>
    <scope>NUCLEOTIDE SEQUENCE [LARGE SCALE GENOMIC DNA]</scope>
    <source>
        <strain evidence="2 3">NBRC 108950</strain>
    </source>
</reference>
<evidence type="ECO:0000256" key="1">
    <source>
        <dbReference type="SAM" id="SignalP"/>
    </source>
</evidence>
<accession>A0A512NDB6</accession>